<name>A0A167LUB4_CALVF</name>
<dbReference type="InterPro" id="IPR029058">
    <property type="entry name" value="AB_hydrolase_fold"/>
</dbReference>
<dbReference type="EMBL" id="KV417286">
    <property type="protein sequence ID" value="KZO96038.1"/>
    <property type="molecule type" value="Genomic_DNA"/>
</dbReference>
<accession>A0A167LUB4</accession>
<organism evidence="5 6">
    <name type="scientific">Calocera viscosa (strain TUFC12733)</name>
    <dbReference type="NCBI Taxonomy" id="1330018"/>
    <lineage>
        <taxon>Eukaryota</taxon>
        <taxon>Fungi</taxon>
        <taxon>Dikarya</taxon>
        <taxon>Basidiomycota</taxon>
        <taxon>Agaricomycotina</taxon>
        <taxon>Dacrymycetes</taxon>
        <taxon>Dacrymycetales</taxon>
        <taxon>Dacrymycetaceae</taxon>
        <taxon>Calocera</taxon>
    </lineage>
</organism>
<dbReference type="InterPro" id="IPR051601">
    <property type="entry name" value="Serine_prot/Carboxylest_S33"/>
</dbReference>
<dbReference type="InterPro" id="IPR000073">
    <property type="entry name" value="AB_hydrolase_1"/>
</dbReference>
<dbReference type="PANTHER" id="PTHR43248:SF25">
    <property type="entry name" value="AB HYDROLASE-1 DOMAIN-CONTAINING PROTEIN-RELATED"/>
    <property type="match status" value="1"/>
</dbReference>
<dbReference type="Proteomes" id="UP000076738">
    <property type="component" value="Unassembled WGS sequence"/>
</dbReference>
<dbReference type="InterPro" id="IPR013595">
    <property type="entry name" value="Pept_S33_TAP-like_C"/>
</dbReference>
<feature type="domain" description="AB hydrolase-1" evidence="3">
    <location>
        <begin position="118"/>
        <end position="454"/>
    </location>
</feature>
<protein>
    <submittedName>
        <fullName evidence="5">Alpha/beta-hydrolase</fullName>
    </submittedName>
</protein>
<gene>
    <name evidence="5" type="ORF">CALVIDRAFT_146875</name>
</gene>
<sequence>MEKLERLDLPTTRNEPLEKANRKSAWIAIGFRETLLLLCLFLGWRYQLLGQLVDLLRSDGEIRVSGGIAWAPCADLTEFECAYLSVPMDYTNPLPNETVSLSLRRLPATAPMTDRMGTLFINPGGPGGSGTNAVARYGQDLHTILKGRYDILSWDPRGVNQTTPSLDCFATEFDEFIQHFKEWQLGLPFEMKEATGSDDIWFEKIDAYYRSTVASCAKNGNQKMLKSVSTAFVVRDIVSILDALGEKDRGLQYWGFSYGTILGATFSALFPELVHRVVLDGVSSARFYSQDIFEWGRSGMDETYKVWDGFLAACAEAGPGRCALAKDGFTTDDVRMRVEKIINDLVAKPLPVPFSVQSGIITASDVLYAIFRGLYAPKGWPDIATAIAEAESGNGTALLRELPLTDRKGMLDNVFNRYTTRLGSEVTTEAIMCGDTDPSVSHAVAYASTEAFNEYSKELAKLSITGEIWAEWVGRCRIWNITATESYRGPWTVKDGLKKTKFPVLFLGNTADPVTPLSAAKDMSKGFGSESASLLIQDGFGHCSLAHPSLCTARTIASYFIDGKVPEYGTVCPSDDGFLFPESAKANERLQGLSEEDQKLMRALDTLSTEWVGRKWV</sequence>
<keyword evidence="6" id="KW-1185">Reference proteome</keyword>
<evidence type="ECO:0000256" key="1">
    <source>
        <dbReference type="ARBA" id="ARBA00010088"/>
    </source>
</evidence>
<evidence type="ECO:0000259" key="4">
    <source>
        <dbReference type="Pfam" id="PF08386"/>
    </source>
</evidence>
<dbReference type="SUPFAM" id="SSF53474">
    <property type="entry name" value="alpha/beta-Hydrolases"/>
    <property type="match status" value="1"/>
</dbReference>
<dbReference type="OrthoDB" id="425534at2759"/>
<dbReference type="Pfam" id="PF08386">
    <property type="entry name" value="Abhydrolase_4"/>
    <property type="match status" value="1"/>
</dbReference>
<dbReference type="AlphaFoldDB" id="A0A167LUB4"/>
<reference evidence="5 6" key="1">
    <citation type="journal article" date="2016" name="Mol. Biol. Evol.">
        <title>Comparative Genomics of Early-Diverging Mushroom-Forming Fungi Provides Insights into the Origins of Lignocellulose Decay Capabilities.</title>
        <authorList>
            <person name="Nagy L.G."/>
            <person name="Riley R."/>
            <person name="Tritt A."/>
            <person name="Adam C."/>
            <person name="Daum C."/>
            <person name="Floudas D."/>
            <person name="Sun H."/>
            <person name="Yadav J.S."/>
            <person name="Pangilinan J."/>
            <person name="Larsson K.H."/>
            <person name="Matsuura K."/>
            <person name="Barry K."/>
            <person name="Labutti K."/>
            <person name="Kuo R."/>
            <person name="Ohm R.A."/>
            <person name="Bhattacharya S.S."/>
            <person name="Shirouzu T."/>
            <person name="Yoshinaga Y."/>
            <person name="Martin F.M."/>
            <person name="Grigoriev I.V."/>
            <person name="Hibbett D.S."/>
        </authorList>
    </citation>
    <scope>NUCLEOTIDE SEQUENCE [LARGE SCALE GENOMIC DNA]</scope>
    <source>
        <strain evidence="5 6">TUFC12733</strain>
    </source>
</reference>
<dbReference type="PANTHER" id="PTHR43248">
    <property type="entry name" value="2-SUCCINYL-6-HYDROXY-2,4-CYCLOHEXADIENE-1-CARBOXYLATE SYNTHASE"/>
    <property type="match status" value="1"/>
</dbReference>
<dbReference type="STRING" id="1330018.A0A167LUB4"/>
<dbReference type="Gene3D" id="3.40.50.1820">
    <property type="entry name" value="alpha/beta hydrolase"/>
    <property type="match status" value="1"/>
</dbReference>
<evidence type="ECO:0000259" key="3">
    <source>
        <dbReference type="Pfam" id="PF00561"/>
    </source>
</evidence>
<proteinExistence type="inferred from homology"/>
<evidence type="ECO:0000256" key="2">
    <source>
        <dbReference type="ARBA" id="ARBA00022801"/>
    </source>
</evidence>
<keyword evidence="2 5" id="KW-0378">Hydrolase</keyword>
<dbReference type="Pfam" id="PF00561">
    <property type="entry name" value="Abhydrolase_1"/>
    <property type="match status" value="1"/>
</dbReference>
<dbReference type="GO" id="GO:0016787">
    <property type="term" value="F:hydrolase activity"/>
    <property type="evidence" value="ECO:0007669"/>
    <property type="project" value="UniProtKB-KW"/>
</dbReference>
<evidence type="ECO:0000313" key="5">
    <source>
        <dbReference type="EMBL" id="KZO96038.1"/>
    </source>
</evidence>
<evidence type="ECO:0000313" key="6">
    <source>
        <dbReference type="Proteomes" id="UP000076738"/>
    </source>
</evidence>
<feature type="domain" description="Peptidase S33 tripeptidyl aminopeptidase-like C-terminal" evidence="4">
    <location>
        <begin position="466"/>
        <end position="572"/>
    </location>
</feature>
<comment type="similarity">
    <text evidence="1">Belongs to the peptidase S33 family.</text>
</comment>